<dbReference type="EMBL" id="MU826372">
    <property type="protein sequence ID" value="KAJ7377797.1"/>
    <property type="molecule type" value="Genomic_DNA"/>
</dbReference>
<dbReference type="GO" id="GO:0015279">
    <property type="term" value="F:store-operated calcium channel activity"/>
    <property type="evidence" value="ECO:0007669"/>
    <property type="project" value="TreeGrafter"/>
</dbReference>
<evidence type="ECO:0000256" key="6">
    <source>
        <dbReference type="ARBA" id="ARBA00023136"/>
    </source>
</evidence>
<evidence type="ECO:0000256" key="8">
    <source>
        <dbReference type="SAM" id="Phobius"/>
    </source>
</evidence>
<feature type="transmembrane region" description="Helical" evidence="8">
    <location>
        <begin position="102"/>
        <end position="120"/>
    </location>
</feature>
<evidence type="ECO:0000256" key="7">
    <source>
        <dbReference type="ARBA" id="ARBA00023303"/>
    </source>
</evidence>
<dbReference type="OrthoDB" id="5980474at2759"/>
<evidence type="ECO:0000259" key="9">
    <source>
        <dbReference type="Pfam" id="PF00520"/>
    </source>
</evidence>
<accession>A0A9W9ZA31</accession>
<sequence length="205" mass="23228">MERYFSEWWHLAVIPMIMFYVTADVLWIVGYASIASDSGEWTIHIRHLLGSTSLAPFHLLLLSNSFYSFAVILTFFEASHVLQVNPTLGPLHLSLMNMGKDIMKFFVLFGINVCAFALAMRKLYSQYVQTSQITVSNNRTASHTFERIEGTFNTLFWALFGHVDLSTFNTSEHAYITQVTGHLLFATYSLSSVLVALNLLIAMPQ</sequence>
<dbReference type="PANTHER" id="PTHR10117">
    <property type="entry name" value="TRANSIENT RECEPTOR POTENTIAL CHANNEL"/>
    <property type="match status" value="1"/>
</dbReference>
<evidence type="ECO:0000256" key="1">
    <source>
        <dbReference type="ARBA" id="ARBA00004141"/>
    </source>
</evidence>
<dbReference type="InterPro" id="IPR002153">
    <property type="entry name" value="TRPC_channel"/>
</dbReference>
<dbReference type="InterPro" id="IPR005821">
    <property type="entry name" value="Ion_trans_dom"/>
</dbReference>
<keyword evidence="4 8" id="KW-1133">Transmembrane helix</keyword>
<dbReference type="GO" id="GO:0051480">
    <property type="term" value="P:regulation of cytosolic calcium ion concentration"/>
    <property type="evidence" value="ECO:0007669"/>
    <property type="project" value="TreeGrafter"/>
</dbReference>
<evidence type="ECO:0000256" key="3">
    <source>
        <dbReference type="ARBA" id="ARBA00022692"/>
    </source>
</evidence>
<evidence type="ECO:0000313" key="10">
    <source>
        <dbReference type="EMBL" id="KAJ7377797.1"/>
    </source>
</evidence>
<keyword evidence="2" id="KW-0813">Transport</keyword>
<feature type="transmembrane region" description="Helical" evidence="8">
    <location>
        <begin position="55"/>
        <end position="82"/>
    </location>
</feature>
<protein>
    <recommendedName>
        <fullName evidence="9">Ion transport domain-containing protein</fullName>
    </recommendedName>
</protein>
<feature type="domain" description="Ion transport" evidence="9">
    <location>
        <begin position="56"/>
        <end position="203"/>
    </location>
</feature>
<organism evidence="10 11">
    <name type="scientific">Desmophyllum pertusum</name>
    <dbReference type="NCBI Taxonomy" id="174260"/>
    <lineage>
        <taxon>Eukaryota</taxon>
        <taxon>Metazoa</taxon>
        <taxon>Cnidaria</taxon>
        <taxon>Anthozoa</taxon>
        <taxon>Hexacorallia</taxon>
        <taxon>Scleractinia</taxon>
        <taxon>Caryophylliina</taxon>
        <taxon>Caryophylliidae</taxon>
        <taxon>Desmophyllum</taxon>
    </lineage>
</organism>
<feature type="transmembrane region" description="Helical" evidence="8">
    <location>
        <begin position="183"/>
        <end position="203"/>
    </location>
</feature>
<evidence type="ECO:0000313" key="11">
    <source>
        <dbReference type="Proteomes" id="UP001163046"/>
    </source>
</evidence>
<gene>
    <name evidence="10" type="ORF">OS493_026364</name>
</gene>
<keyword evidence="7" id="KW-0407">Ion channel</keyword>
<dbReference type="GO" id="GO:0070679">
    <property type="term" value="F:inositol 1,4,5 trisphosphate binding"/>
    <property type="evidence" value="ECO:0007669"/>
    <property type="project" value="TreeGrafter"/>
</dbReference>
<evidence type="ECO:0000256" key="5">
    <source>
        <dbReference type="ARBA" id="ARBA00023065"/>
    </source>
</evidence>
<comment type="subcellular location">
    <subcellularLocation>
        <location evidence="1">Membrane</location>
        <topology evidence="1">Multi-pass membrane protein</topology>
    </subcellularLocation>
</comment>
<keyword evidence="11" id="KW-1185">Reference proteome</keyword>
<comment type="caution">
    <text evidence="10">The sequence shown here is derived from an EMBL/GenBank/DDBJ whole genome shotgun (WGS) entry which is preliminary data.</text>
</comment>
<dbReference type="GO" id="GO:0005886">
    <property type="term" value="C:plasma membrane"/>
    <property type="evidence" value="ECO:0007669"/>
    <property type="project" value="TreeGrafter"/>
</dbReference>
<name>A0A9W9ZA31_9CNID</name>
<dbReference type="PANTHER" id="PTHR10117:SF54">
    <property type="entry name" value="TRANSIENT RECEPTOR POTENTIAL-GAMMA PROTEIN"/>
    <property type="match status" value="1"/>
</dbReference>
<dbReference type="Proteomes" id="UP001163046">
    <property type="component" value="Unassembled WGS sequence"/>
</dbReference>
<dbReference type="GO" id="GO:0034703">
    <property type="term" value="C:cation channel complex"/>
    <property type="evidence" value="ECO:0007669"/>
    <property type="project" value="TreeGrafter"/>
</dbReference>
<dbReference type="Pfam" id="PF00520">
    <property type="entry name" value="Ion_trans"/>
    <property type="match status" value="1"/>
</dbReference>
<feature type="transmembrane region" description="Helical" evidence="8">
    <location>
        <begin position="12"/>
        <end position="34"/>
    </location>
</feature>
<dbReference type="AlphaFoldDB" id="A0A9W9ZA31"/>
<proteinExistence type="predicted"/>
<reference evidence="10" key="1">
    <citation type="submission" date="2023-01" db="EMBL/GenBank/DDBJ databases">
        <title>Genome assembly of the deep-sea coral Lophelia pertusa.</title>
        <authorList>
            <person name="Herrera S."/>
            <person name="Cordes E."/>
        </authorList>
    </citation>
    <scope>NUCLEOTIDE SEQUENCE</scope>
    <source>
        <strain evidence="10">USNM1676648</strain>
        <tissue evidence="10">Polyp</tissue>
    </source>
</reference>
<evidence type="ECO:0000256" key="2">
    <source>
        <dbReference type="ARBA" id="ARBA00022448"/>
    </source>
</evidence>
<keyword evidence="3 8" id="KW-0812">Transmembrane</keyword>
<evidence type="ECO:0000256" key="4">
    <source>
        <dbReference type="ARBA" id="ARBA00022989"/>
    </source>
</evidence>
<keyword evidence="6 8" id="KW-0472">Membrane</keyword>
<keyword evidence="5" id="KW-0406">Ion transport</keyword>